<dbReference type="InterPro" id="IPR001387">
    <property type="entry name" value="Cro/C1-type_HTH"/>
</dbReference>
<dbReference type="Gene3D" id="1.10.260.40">
    <property type="entry name" value="lambda repressor-like DNA-binding domains"/>
    <property type="match status" value="1"/>
</dbReference>
<evidence type="ECO:0000313" key="2">
    <source>
        <dbReference type="EMBL" id="PJK16968.1"/>
    </source>
</evidence>
<reference evidence="2 3" key="1">
    <citation type="submission" date="2017-10" db="EMBL/GenBank/DDBJ databases">
        <title>Draft genome of Chryseomicrobium casticus sp. nov.</title>
        <authorList>
            <person name="Chakraborty R."/>
            <person name="Saha T."/>
        </authorList>
    </citation>
    <scope>NUCLEOTIDE SEQUENCE [LARGE SCALE GENOMIC DNA]</scope>
    <source>
        <strain evidence="2 3">ET03</strain>
    </source>
</reference>
<dbReference type="SUPFAM" id="SSF47413">
    <property type="entry name" value="lambda repressor-like DNA-binding domains"/>
    <property type="match status" value="1"/>
</dbReference>
<dbReference type="EMBL" id="PCGR01000002">
    <property type="protein sequence ID" value="PJK16968.1"/>
    <property type="molecule type" value="Genomic_DNA"/>
</dbReference>
<name>A0A2M9F0I1_9BACL</name>
<dbReference type="InterPro" id="IPR010982">
    <property type="entry name" value="Lambda_DNA-bd_dom_sf"/>
</dbReference>
<dbReference type="CDD" id="cd00093">
    <property type="entry name" value="HTH_XRE"/>
    <property type="match status" value="1"/>
</dbReference>
<dbReference type="Proteomes" id="UP000228680">
    <property type="component" value="Unassembled WGS sequence"/>
</dbReference>
<dbReference type="AlphaFoldDB" id="A0A2M9F0I1"/>
<dbReference type="GO" id="GO:0003677">
    <property type="term" value="F:DNA binding"/>
    <property type="evidence" value="ECO:0007669"/>
    <property type="project" value="InterPro"/>
</dbReference>
<evidence type="ECO:0000313" key="3">
    <source>
        <dbReference type="Proteomes" id="UP000228680"/>
    </source>
</evidence>
<sequence>MDKSLFESLKTSLNEAIEHTEGKREVRTRKVSIKPIPKFTSEDSKEIRKKVELTQLLFAQMLGVSKKTVEAWEAGTNVPNGSAM</sequence>
<feature type="domain" description="HTH cro/C1-type" evidence="1">
    <location>
        <begin position="45"/>
        <end position="81"/>
    </location>
</feature>
<dbReference type="Pfam" id="PF01381">
    <property type="entry name" value="HTH_3"/>
    <property type="match status" value="1"/>
</dbReference>
<proteinExistence type="predicted"/>
<dbReference type="OrthoDB" id="9813152at2"/>
<evidence type="ECO:0000259" key="1">
    <source>
        <dbReference type="Pfam" id="PF01381"/>
    </source>
</evidence>
<comment type="caution">
    <text evidence="2">The sequence shown here is derived from an EMBL/GenBank/DDBJ whole genome shotgun (WGS) entry which is preliminary data.</text>
</comment>
<protein>
    <submittedName>
        <fullName evidence="2">Transcriptional regulator</fullName>
    </submittedName>
</protein>
<organism evidence="2 3">
    <name type="scientific">Chryseomicrobium excrementi</name>
    <dbReference type="NCBI Taxonomy" id="2041346"/>
    <lineage>
        <taxon>Bacteria</taxon>
        <taxon>Bacillati</taxon>
        <taxon>Bacillota</taxon>
        <taxon>Bacilli</taxon>
        <taxon>Bacillales</taxon>
        <taxon>Caryophanaceae</taxon>
        <taxon>Chryseomicrobium</taxon>
    </lineage>
</organism>
<accession>A0A2M9F0I1</accession>
<keyword evidence="3" id="KW-1185">Reference proteome</keyword>
<dbReference type="RefSeq" id="WP_100353514.1">
    <property type="nucleotide sequence ID" value="NZ_PCGR01000002.1"/>
</dbReference>
<gene>
    <name evidence="2" type="ORF">CQS04_07380</name>
</gene>